<organism evidence="1 2">
    <name type="scientific">Fictibacillus marinisediminis</name>
    <dbReference type="NCBI Taxonomy" id="2878389"/>
    <lineage>
        <taxon>Bacteria</taxon>
        <taxon>Bacillati</taxon>
        <taxon>Bacillota</taxon>
        <taxon>Bacilli</taxon>
        <taxon>Bacillales</taxon>
        <taxon>Fictibacillaceae</taxon>
        <taxon>Fictibacillus</taxon>
    </lineage>
</organism>
<evidence type="ECO:0000313" key="2">
    <source>
        <dbReference type="Proteomes" id="UP001139011"/>
    </source>
</evidence>
<dbReference type="PANTHER" id="PTHR14136">
    <property type="entry name" value="BTB_POZ DOMAIN-CONTAINING PROTEIN KCTD9"/>
    <property type="match status" value="1"/>
</dbReference>
<dbReference type="Gene3D" id="2.160.20.80">
    <property type="entry name" value="E3 ubiquitin-protein ligase SopA"/>
    <property type="match status" value="1"/>
</dbReference>
<dbReference type="InterPro" id="IPR001646">
    <property type="entry name" value="5peptide_repeat"/>
</dbReference>
<reference evidence="1" key="1">
    <citation type="submission" date="2021-09" db="EMBL/GenBank/DDBJ databases">
        <title>Genome analysis of Fictibacillus sp. KIGAM418 isolated from marine sediment.</title>
        <authorList>
            <person name="Seo M.-J."/>
            <person name="Cho E.-S."/>
            <person name="Hwang C.Y."/>
        </authorList>
    </citation>
    <scope>NUCLEOTIDE SEQUENCE</scope>
    <source>
        <strain evidence="1">KIGAM418</strain>
    </source>
</reference>
<keyword evidence="2" id="KW-1185">Reference proteome</keyword>
<dbReference type="Proteomes" id="UP001139011">
    <property type="component" value="Unassembled WGS sequence"/>
</dbReference>
<accession>A0A9X2BC13</accession>
<dbReference type="EMBL" id="JAIWJX010000002">
    <property type="protein sequence ID" value="MCK6256434.1"/>
    <property type="molecule type" value="Genomic_DNA"/>
</dbReference>
<dbReference type="RefSeq" id="WP_248252111.1">
    <property type="nucleotide sequence ID" value="NZ_JAIWJX010000002.1"/>
</dbReference>
<dbReference type="Pfam" id="PF00805">
    <property type="entry name" value="Pentapeptide"/>
    <property type="match status" value="1"/>
</dbReference>
<evidence type="ECO:0000313" key="1">
    <source>
        <dbReference type="EMBL" id="MCK6256434.1"/>
    </source>
</evidence>
<sequence length="288" mass="31993">MSNTANGTSQLRANRNDLRADCENCFGLCCTALPFAASADFPVDKDGGVPCSNLTLDFKCSIHQNLRQDGFRGCSVYDCFGAGQKVSKVTFEGKDWRTDSVRADLMCAVFPKMQQLQEMLWYLDEALTLETSLPIRDDLRSVFSKTERLTLLDPKDIVELDIPAHRAVVNALLLKVSELYRKHIHSRHHKKSFGRGADFMGAALRKADFRGVSLRGAYFIASDLREADLRGADLIGADFRDADLRGADLTGSIFLTQAQVNAAKGDARTKLPRLLTKPAHWVHASRKI</sequence>
<dbReference type="PANTHER" id="PTHR14136:SF37">
    <property type="entry name" value="PENTAPEPTIDE REPEAT-CONTAINING PROTEIN"/>
    <property type="match status" value="1"/>
</dbReference>
<proteinExistence type="predicted"/>
<dbReference type="AlphaFoldDB" id="A0A9X2BC13"/>
<comment type="caution">
    <text evidence="1">The sequence shown here is derived from an EMBL/GenBank/DDBJ whole genome shotgun (WGS) entry which is preliminary data.</text>
</comment>
<name>A0A9X2BC13_9BACL</name>
<dbReference type="InterPro" id="IPR051082">
    <property type="entry name" value="Pentapeptide-BTB/POZ_domain"/>
</dbReference>
<gene>
    <name evidence="1" type="ORF">LCY76_07490</name>
</gene>
<protein>
    <submittedName>
        <fullName evidence="1">Pentapeptide repeat-containing protein</fullName>
    </submittedName>
</protein>
<dbReference type="SUPFAM" id="SSF141571">
    <property type="entry name" value="Pentapeptide repeat-like"/>
    <property type="match status" value="1"/>
</dbReference>